<accession>A0ABS5I051</accession>
<organism evidence="3 4">
    <name type="scientific">Shewanella intestini</name>
    <dbReference type="NCBI Taxonomy" id="2017544"/>
    <lineage>
        <taxon>Bacteria</taxon>
        <taxon>Pseudomonadati</taxon>
        <taxon>Pseudomonadota</taxon>
        <taxon>Gammaproteobacteria</taxon>
        <taxon>Alteromonadales</taxon>
        <taxon>Shewanellaceae</taxon>
        <taxon>Shewanella</taxon>
    </lineage>
</organism>
<dbReference type="SUPFAM" id="SSF74653">
    <property type="entry name" value="TolA/TonB C-terminal domain"/>
    <property type="match status" value="1"/>
</dbReference>
<protein>
    <recommendedName>
        <fullName evidence="5">TonB C-terminal domain-containing protein</fullName>
    </recommendedName>
</protein>
<evidence type="ECO:0000313" key="4">
    <source>
        <dbReference type="Proteomes" id="UP000811844"/>
    </source>
</evidence>
<keyword evidence="2" id="KW-1133">Transmembrane helix</keyword>
<comment type="caution">
    <text evidence="3">The sequence shown here is derived from an EMBL/GenBank/DDBJ whole genome shotgun (WGS) entry which is preliminary data.</text>
</comment>
<dbReference type="EMBL" id="JAAIKR010000003">
    <property type="protein sequence ID" value="MBR9727396.1"/>
    <property type="molecule type" value="Genomic_DNA"/>
</dbReference>
<feature type="transmembrane region" description="Helical" evidence="2">
    <location>
        <begin position="14"/>
        <end position="31"/>
    </location>
</feature>
<dbReference type="RefSeq" id="WP_153662515.1">
    <property type="nucleotide sequence ID" value="NZ_JAAIKR010000003.1"/>
</dbReference>
<evidence type="ECO:0000256" key="2">
    <source>
        <dbReference type="SAM" id="Phobius"/>
    </source>
</evidence>
<evidence type="ECO:0000256" key="1">
    <source>
        <dbReference type="SAM" id="MobiDB-lite"/>
    </source>
</evidence>
<proteinExistence type="predicted"/>
<dbReference type="Gene3D" id="3.30.1150.10">
    <property type="match status" value="1"/>
</dbReference>
<keyword evidence="4" id="KW-1185">Reference proteome</keyword>
<sequence>MMNLLLFKSFPKPVFNTLVSVGMLVIIVLVLQMKRNPNNAPETLMMREVDIAPLTIPPPPPPSTQPSPTQNNTPQLVLATNSSGASLKVSTMDVPLPMIIAPQISDPNQSNLQVEFNAPTTDTIAEIQTFGLEQLDQYPRLLTQITARLPSEIAAKKIKKLKITLHIIIHENGRVELKGTKDLPYPQLVSVAEKIVRQARFTSPTRHGEKVKAEFYWPVNVKA</sequence>
<dbReference type="Proteomes" id="UP000811844">
    <property type="component" value="Unassembled WGS sequence"/>
</dbReference>
<keyword evidence="2" id="KW-0472">Membrane</keyword>
<evidence type="ECO:0008006" key="5">
    <source>
        <dbReference type="Google" id="ProtNLM"/>
    </source>
</evidence>
<evidence type="ECO:0000313" key="3">
    <source>
        <dbReference type="EMBL" id="MBR9727396.1"/>
    </source>
</evidence>
<feature type="region of interest" description="Disordered" evidence="1">
    <location>
        <begin position="52"/>
        <end position="72"/>
    </location>
</feature>
<gene>
    <name evidence="3" type="ORF">G3R48_05240</name>
</gene>
<keyword evidence="2" id="KW-0812">Transmembrane</keyword>
<name>A0ABS5I051_9GAMM</name>
<feature type="compositionally biased region" description="Pro residues" evidence="1">
    <location>
        <begin position="55"/>
        <end position="65"/>
    </location>
</feature>
<reference evidence="3 4" key="1">
    <citation type="submission" date="2020-02" db="EMBL/GenBank/DDBJ databases">
        <title>Shewanella WXL01 sp. nov., a marine bacterium isolated from green algae in Luhuitou Fringing Reef (Northern South China Sea).</title>
        <authorList>
            <person name="Wang X."/>
        </authorList>
    </citation>
    <scope>NUCLEOTIDE SEQUENCE [LARGE SCALE GENOMIC DNA]</scope>
    <source>
        <strain evidence="3 4">MCCC 1A01895</strain>
    </source>
</reference>